<protein>
    <recommendedName>
        <fullName evidence="6">NAD(P)-binding protein</fullName>
    </recommendedName>
</protein>
<dbReference type="Gene3D" id="3.40.50.720">
    <property type="entry name" value="NAD(P)-binding Rossmann-like Domain"/>
    <property type="match status" value="1"/>
</dbReference>
<organism evidence="4 5">
    <name type="scientific">Exophiala bonariae</name>
    <dbReference type="NCBI Taxonomy" id="1690606"/>
    <lineage>
        <taxon>Eukaryota</taxon>
        <taxon>Fungi</taxon>
        <taxon>Dikarya</taxon>
        <taxon>Ascomycota</taxon>
        <taxon>Pezizomycotina</taxon>
        <taxon>Eurotiomycetes</taxon>
        <taxon>Chaetothyriomycetidae</taxon>
        <taxon>Chaetothyriales</taxon>
        <taxon>Herpotrichiellaceae</taxon>
        <taxon>Exophiala</taxon>
    </lineage>
</organism>
<evidence type="ECO:0000256" key="2">
    <source>
        <dbReference type="ARBA" id="ARBA00022857"/>
    </source>
</evidence>
<dbReference type="GO" id="GO:0016616">
    <property type="term" value="F:oxidoreductase activity, acting on the CH-OH group of donors, NAD or NADP as acceptor"/>
    <property type="evidence" value="ECO:0007669"/>
    <property type="project" value="UniProtKB-ARBA"/>
</dbReference>
<dbReference type="PRINTS" id="PR00080">
    <property type="entry name" value="SDRFAMILY"/>
</dbReference>
<dbReference type="PANTHER" id="PTHR43008">
    <property type="entry name" value="BENZIL REDUCTASE"/>
    <property type="match status" value="1"/>
</dbReference>
<dbReference type="Pfam" id="PF13561">
    <property type="entry name" value="adh_short_C2"/>
    <property type="match status" value="1"/>
</dbReference>
<dbReference type="AlphaFoldDB" id="A0AAV9NKM1"/>
<dbReference type="InterPro" id="IPR002347">
    <property type="entry name" value="SDR_fam"/>
</dbReference>
<dbReference type="PROSITE" id="PS00061">
    <property type="entry name" value="ADH_SHORT"/>
    <property type="match status" value="1"/>
</dbReference>
<keyword evidence="3" id="KW-0560">Oxidoreductase</keyword>
<dbReference type="InterPro" id="IPR020904">
    <property type="entry name" value="Sc_DH/Rdtase_CS"/>
</dbReference>
<keyword evidence="2" id="KW-0521">NADP</keyword>
<dbReference type="RefSeq" id="XP_064708899.1">
    <property type="nucleotide sequence ID" value="XM_064855310.1"/>
</dbReference>
<evidence type="ECO:0008006" key="6">
    <source>
        <dbReference type="Google" id="ProtNLM"/>
    </source>
</evidence>
<accession>A0AAV9NKM1</accession>
<dbReference type="PRINTS" id="PR00081">
    <property type="entry name" value="GDHRDH"/>
</dbReference>
<dbReference type="SUPFAM" id="SSF51735">
    <property type="entry name" value="NAD(P)-binding Rossmann-fold domains"/>
    <property type="match status" value="1"/>
</dbReference>
<dbReference type="FunFam" id="3.40.50.720:FF:000084">
    <property type="entry name" value="Short-chain dehydrogenase reductase"/>
    <property type="match status" value="1"/>
</dbReference>
<evidence type="ECO:0000313" key="5">
    <source>
        <dbReference type="Proteomes" id="UP001358417"/>
    </source>
</evidence>
<dbReference type="PANTHER" id="PTHR43008:SF4">
    <property type="entry name" value="CHAIN DEHYDROGENASE, PUTATIVE (AFU_ORTHOLOGUE AFUA_4G08710)-RELATED"/>
    <property type="match status" value="1"/>
</dbReference>
<evidence type="ECO:0000256" key="1">
    <source>
        <dbReference type="ARBA" id="ARBA00006484"/>
    </source>
</evidence>
<sequence length="252" mass="26673">MFPNLTVTGGGRGIGLSLARAAAELGSDIAVLDMLEHPHDEFLSIPDEFTVRAKYYRTNVTDMGSLTTAFDQIIQDLGRIDNCVTAAGIVLDKPFLDTTWEEGTKILEVNVLGSYFAAQLAAKRMRDQKTGGSIVLIASISASAALPTQKLGIYGASKGAIKSLCQQLAVELGPLGIRVNSVSPGFIETEMTKGLAVTNPEIISAFNSATPLQRIGKRQDLKTLVGYLLSDAAAFTTGSDIFVTGGLHSGHL</sequence>
<reference evidence="4 5" key="1">
    <citation type="submission" date="2023-08" db="EMBL/GenBank/DDBJ databases">
        <title>Black Yeasts Isolated from many extreme environments.</title>
        <authorList>
            <person name="Coleine C."/>
            <person name="Stajich J.E."/>
            <person name="Selbmann L."/>
        </authorList>
    </citation>
    <scope>NUCLEOTIDE SEQUENCE [LARGE SCALE GENOMIC DNA]</scope>
    <source>
        <strain evidence="4 5">CCFEE 5792</strain>
    </source>
</reference>
<dbReference type="InterPro" id="IPR036291">
    <property type="entry name" value="NAD(P)-bd_dom_sf"/>
</dbReference>
<gene>
    <name evidence="4" type="ORF">LTR84_011782</name>
</gene>
<comment type="caution">
    <text evidence="4">The sequence shown here is derived from an EMBL/GenBank/DDBJ whole genome shotgun (WGS) entry which is preliminary data.</text>
</comment>
<keyword evidence="5" id="KW-1185">Reference proteome</keyword>
<dbReference type="EMBL" id="JAVRRD010000006">
    <property type="protein sequence ID" value="KAK5057781.1"/>
    <property type="molecule type" value="Genomic_DNA"/>
</dbReference>
<name>A0AAV9NKM1_9EURO</name>
<dbReference type="GeneID" id="89979932"/>
<comment type="similarity">
    <text evidence="1">Belongs to the short-chain dehydrogenases/reductases (SDR) family.</text>
</comment>
<dbReference type="GO" id="GO:0050664">
    <property type="term" value="F:oxidoreductase activity, acting on NAD(P)H, oxygen as acceptor"/>
    <property type="evidence" value="ECO:0007669"/>
    <property type="project" value="TreeGrafter"/>
</dbReference>
<proteinExistence type="inferred from homology"/>
<evidence type="ECO:0000313" key="4">
    <source>
        <dbReference type="EMBL" id="KAK5057781.1"/>
    </source>
</evidence>
<evidence type="ECO:0000256" key="3">
    <source>
        <dbReference type="ARBA" id="ARBA00023002"/>
    </source>
</evidence>
<dbReference type="Proteomes" id="UP001358417">
    <property type="component" value="Unassembled WGS sequence"/>
</dbReference>